<evidence type="ECO:0000256" key="5">
    <source>
        <dbReference type="ARBA" id="ARBA00022840"/>
    </source>
</evidence>
<dbReference type="STRING" id="411945.GA0061102_100981"/>
<sequence>MTTVGDYLFEARGLTKSYGPNRILSHVDFTLGKGQSVALIGENGAGKSTFAKIITGVIKPDTGTLAFDGIDVVFTAPRDALAAGLAFIPQELAYVPHLTVAENIVLGQWPGKSGWTSPGRIRARARDVCERYGIDFDLDAQMHQLKLAERQLVEIVKALMREARMIVLDEPTAALNEQESTTLFGILRRLNDQGVGILYISHRMDEVYRFSDRVDVLRNGNRVASVRPQETSPRELIAHMLGQEKEEFVRETVAHSGSGAIQLHSWHSSGLPALQDVSLEVQAGEIVGLYGVRGSGADLVAEALGGLAQTVSGEITIGGKTRQPFASPYDAGNAGVAFVPAERKRNGLVLGLPIRRNITLTLLRSLSRFGFVDAAAEKAISDDLIRRFDVRFRGEDQPVGRLSGGNQQKILLASRIAAKPRYLVLHEPTRGVDVGARVEIHRLLAGIADEGCATLVVTSDVEEAVTVPDRLIVIKDGRIAGELSGSSMTQANAISLATED</sequence>
<dbReference type="SUPFAM" id="SSF52540">
    <property type="entry name" value="P-loop containing nucleoside triphosphate hydrolases"/>
    <property type="match status" value="2"/>
</dbReference>
<dbReference type="CDD" id="cd03216">
    <property type="entry name" value="ABC_Carb_Monos_I"/>
    <property type="match status" value="1"/>
</dbReference>
<dbReference type="OrthoDB" id="39350at2"/>
<dbReference type="SMART" id="SM00382">
    <property type="entry name" value="AAA"/>
    <property type="match status" value="2"/>
</dbReference>
<dbReference type="CDD" id="cd03215">
    <property type="entry name" value="ABC_Carb_Monos_II"/>
    <property type="match status" value="1"/>
</dbReference>
<dbReference type="EMBL" id="FMAH01000009">
    <property type="protein sequence ID" value="SCB23502.1"/>
    <property type="molecule type" value="Genomic_DNA"/>
</dbReference>
<evidence type="ECO:0000256" key="1">
    <source>
        <dbReference type="ARBA" id="ARBA00022448"/>
    </source>
</evidence>
<name>A0A1C3V6W5_9HYPH</name>
<accession>A0A1C3V6W5</accession>
<evidence type="ECO:0000256" key="4">
    <source>
        <dbReference type="ARBA" id="ARBA00022741"/>
    </source>
</evidence>
<keyword evidence="4" id="KW-0547">Nucleotide-binding</keyword>
<dbReference type="Gene3D" id="3.40.50.300">
    <property type="entry name" value="P-loop containing nucleotide triphosphate hydrolases"/>
    <property type="match status" value="2"/>
</dbReference>
<keyword evidence="3" id="KW-0677">Repeat</keyword>
<protein>
    <submittedName>
        <fullName evidence="8">Ribose transport system ATP-binding protein</fullName>
    </submittedName>
</protein>
<dbReference type="InterPro" id="IPR027417">
    <property type="entry name" value="P-loop_NTPase"/>
</dbReference>
<dbReference type="GO" id="GO:0005524">
    <property type="term" value="F:ATP binding"/>
    <property type="evidence" value="ECO:0007669"/>
    <property type="project" value="UniProtKB-KW"/>
</dbReference>
<evidence type="ECO:0000313" key="8">
    <source>
        <dbReference type="EMBL" id="SCB23502.1"/>
    </source>
</evidence>
<gene>
    <name evidence="8" type="ORF">GA0061102_100981</name>
</gene>
<feature type="domain" description="ABC transporter" evidence="7">
    <location>
        <begin position="9"/>
        <end position="244"/>
    </location>
</feature>
<evidence type="ECO:0000256" key="2">
    <source>
        <dbReference type="ARBA" id="ARBA00022597"/>
    </source>
</evidence>
<dbReference type="PANTHER" id="PTHR43790">
    <property type="entry name" value="CARBOHYDRATE TRANSPORT ATP-BINDING PROTEIN MG119-RELATED"/>
    <property type="match status" value="1"/>
</dbReference>
<dbReference type="AlphaFoldDB" id="A0A1C3V6W5"/>
<dbReference type="InterPro" id="IPR050107">
    <property type="entry name" value="ABC_carbohydrate_import_ATPase"/>
</dbReference>
<reference evidence="9" key="1">
    <citation type="submission" date="2016-08" db="EMBL/GenBank/DDBJ databases">
        <authorList>
            <person name="Varghese N."/>
            <person name="Submissions Spin"/>
        </authorList>
    </citation>
    <scope>NUCLEOTIDE SEQUENCE [LARGE SCALE GENOMIC DNA]</scope>
    <source>
        <strain evidence="9">HAMBI 2971</strain>
    </source>
</reference>
<proteinExistence type="predicted"/>
<keyword evidence="1" id="KW-0813">Transport</keyword>
<keyword evidence="2" id="KW-0762">Sugar transport</keyword>
<dbReference type="GO" id="GO:0016887">
    <property type="term" value="F:ATP hydrolysis activity"/>
    <property type="evidence" value="ECO:0007669"/>
    <property type="project" value="InterPro"/>
</dbReference>
<feature type="domain" description="ABC transporter" evidence="7">
    <location>
        <begin position="248"/>
        <end position="499"/>
    </location>
</feature>
<dbReference type="InterPro" id="IPR003593">
    <property type="entry name" value="AAA+_ATPase"/>
</dbReference>
<evidence type="ECO:0000256" key="6">
    <source>
        <dbReference type="ARBA" id="ARBA00023136"/>
    </source>
</evidence>
<evidence type="ECO:0000313" key="9">
    <source>
        <dbReference type="Proteomes" id="UP000199435"/>
    </source>
</evidence>
<keyword evidence="5 8" id="KW-0067">ATP-binding</keyword>
<evidence type="ECO:0000259" key="7">
    <source>
        <dbReference type="PROSITE" id="PS50893"/>
    </source>
</evidence>
<evidence type="ECO:0000256" key="3">
    <source>
        <dbReference type="ARBA" id="ARBA00022737"/>
    </source>
</evidence>
<dbReference type="PANTHER" id="PTHR43790:SF9">
    <property type="entry name" value="GALACTOFURANOSE TRANSPORTER ATP-BINDING PROTEIN YTFR"/>
    <property type="match status" value="1"/>
</dbReference>
<dbReference type="InterPro" id="IPR003439">
    <property type="entry name" value="ABC_transporter-like_ATP-bd"/>
</dbReference>
<keyword evidence="6" id="KW-0472">Membrane</keyword>
<dbReference type="PROSITE" id="PS50893">
    <property type="entry name" value="ABC_TRANSPORTER_2"/>
    <property type="match status" value="2"/>
</dbReference>
<dbReference type="Pfam" id="PF00005">
    <property type="entry name" value="ABC_tran"/>
    <property type="match status" value="2"/>
</dbReference>
<organism evidence="8 9">
    <name type="scientific">Rhizobium miluonense</name>
    <dbReference type="NCBI Taxonomy" id="411945"/>
    <lineage>
        <taxon>Bacteria</taxon>
        <taxon>Pseudomonadati</taxon>
        <taxon>Pseudomonadota</taxon>
        <taxon>Alphaproteobacteria</taxon>
        <taxon>Hyphomicrobiales</taxon>
        <taxon>Rhizobiaceae</taxon>
        <taxon>Rhizobium/Agrobacterium group</taxon>
        <taxon>Rhizobium</taxon>
    </lineage>
</organism>
<keyword evidence="9" id="KW-1185">Reference proteome</keyword>
<dbReference type="RefSeq" id="WP_092846739.1">
    <property type="nucleotide sequence ID" value="NZ_FMAH01000009.1"/>
</dbReference>
<dbReference type="Proteomes" id="UP000199435">
    <property type="component" value="Unassembled WGS sequence"/>
</dbReference>